<organism evidence="1">
    <name type="scientific">Candidatus Sodalis melophagi</name>
    <dbReference type="NCBI Taxonomy" id="1173031"/>
    <lineage>
        <taxon>Bacteria</taxon>
        <taxon>Pseudomonadati</taxon>
        <taxon>Pseudomonadota</taxon>
        <taxon>Gammaproteobacteria</taxon>
        <taxon>Enterobacterales</taxon>
        <taxon>Bruguierivoracaceae</taxon>
        <taxon>Sodalis</taxon>
    </lineage>
</organism>
<sequence length="140" mass="16155">MEELARQLLSEGLCSRPAYLEGSALLIGHQLELPPYQVTYRVEGDVLILCALQRERDARSRPQQLFRLMAVLRRVFQALRWLVSVRMLVIADVFDLALARKRQQLVQVLLSLGAERIRYHGDLWLELPASRLLSRRAGLH</sequence>
<proteinExistence type="predicted"/>
<name>I6PDR8_9GAMM</name>
<accession>I6PDR8</accession>
<evidence type="ECO:0000313" key="1">
    <source>
        <dbReference type="EMBL" id="AFH88805.1"/>
    </source>
</evidence>
<reference evidence="1" key="1">
    <citation type="journal article" date="2012" name="PLoS ONE">
        <title>Candidatus Sodalis melophagi sp. nov.: Phylogenetically Independent Comparative Model to the Tsetse Fly Symbiont Sodalis glossinidius.</title>
        <authorList>
            <person name="Chrudimsky T."/>
            <person name="Husnik F."/>
            <person name="Novakova E."/>
            <person name="Hypsa V."/>
        </authorList>
    </citation>
    <scope>NUCLEOTIDE SEQUENCE</scope>
    <source>
        <strain evidence="1">CZT</strain>
    </source>
</reference>
<gene>
    <name evidence="1" type="primary">sseE</name>
</gene>
<protein>
    <submittedName>
        <fullName evidence="1">Putative type III secretion system protein SseE</fullName>
    </submittedName>
</protein>
<dbReference type="AlphaFoldDB" id="I6PDR8"/>
<dbReference type="EMBL" id="JQ003582">
    <property type="protein sequence ID" value="AFH88805.1"/>
    <property type="molecule type" value="Genomic_DNA"/>
</dbReference>